<name>A0A131Z712_RHIAP</name>
<dbReference type="EMBL" id="GEDV01001955">
    <property type="protein sequence ID" value="JAP86602.1"/>
    <property type="molecule type" value="Transcribed_RNA"/>
</dbReference>
<evidence type="ECO:0000256" key="1">
    <source>
        <dbReference type="SAM" id="SignalP"/>
    </source>
</evidence>
<feature type="chain" id="PRO_5007286851" evidence="1">
    <location>
        <begin position="20"/>
        <end position="207"/>
    </location>
</feature>
<reference evidence="2" key="1">
    <citation type="journal article" date="2016" name="Ticks Tick Borne Dis.">
        <title>De novo assembly and annotation of the salivary gland transcriptome of Rhipicephalus appendiculatus male and female ticks during blood feeding.</title>
        <authorList>
            <person name="de Castro M.H."/>
            <person name="de Klerk D."/>
            <person name="Pienaar R."/>
            <person name="Latif A.A."/>
            <person name="Rees D.J."/>
            <person name="Mans B.J."/>
        </authorList>
    </citation>
    <scope>NUCLEOTIDE SEQUENCE</scope>
    <source>
        <tissue evidence="2">Salivary glands</tissue>
    </source>
</reference>
<organism evidence="2">
    <name type="scientific">Rhipicephalus appendiculatus</name>
    <name type="common">Brown ear tick</name>
    <dbReference type="NCBI Taxonomy" id="34631"/>
    <lineage>
        <taxon>Eukaryota</taxon>
        <taxon>Metazoa</taxon>
        <taxon>Ecdysozoa</taxon>
        <taxon>Arthropoda</taxon>
        <taxon>Chelicerata</taxon>
        <taxon>Arachnida</taxon>
        <taxon>Acari</taxon>
        <taxon>Parasitiformes</taxon>
        <taxon>Ixodida</taxon>
        <taxon>Ixodoidea</taxon>
        <taxon>Ixodidae</taxon>
        <taxon>Rhipicephalinae</taxon>
        <taxon>Rhipicephalus</taxon>
        <taxon>Rhipicephalus</taxon>
    </lineage>
</organism>
<accession>A0A131Z712</accession>
<protein>
    <submittedName>
        <fullName evidence="2">Lipocalin</fullName>
    </submittedName>
</protein>
<evidence type="ECO:0000313" key="2">
    <source>
        <dbReference type="EMBL" id="JAP86602.1"/>
    </source>
</evidence>
<feature type="signal peptide" evidence="1">
    <location>
        <begin position="1"/>
        <end position="19"/>
    </location>
</feature>
<dbReference type="AlphaFoldDB" id="A0A131Z712"/>
<proteinExistence type="predicted"/>
<sequence>MWNVILNLVLAVFVGTNEAVTPDIFKVVNTTDRTWIYSATRRESEYRCAYYDKPNVKCYKKLPACFNTFRYSFDEGCKRKIKYPTAQLQEKCLVTGYRNYPCIVTLNETYQEVYSKVLMFWDDEKECGVYKVFPAPGTGIEPTDPKGKHECELHVRDKSLKHRQKNVRYLDACEEKLYNLCNENYTKLVYYNDLCDMKFQQKEKQSA</sequence>
<keyword evidence="1" id="KW-0732">Signal</keyword>